<feature type="transmembrane region" description="Helical" evidence="7">
    <location>
        <begin position="178"/>
        <end position="199"/>
    </location>
</feature>
<dbReference type="STRING" id="1608583.BN1356_01389"/>
<feature type="transmembrane region" description="Helical" evidence="7">
    <location>
        <begin position="374"/>
        <end position="395"/>
    </location>
</feature>
<dbReference type="OrthoDB" id="7066727at2"/>
<comment type="similarity">
    <text evidence="2">Belongs to the major facilitator superfamily.</text>
</comment>
<evidence type="ECO:0000256" key="5">
    <source>
        <dbReference type="ARBA" id="ARBA00022989"/>
    </source>
</evidence>
<dbReference type="AlphaFoldDB" id="A0A0E4H839"/>
<dbReference type="InterPro" id="IPR051788">
    <property type="entry name" value="MFS_Transporter"/>
</dbReference>
<dbReference type="EMBL" id="CTEN01000003">
    <property type="protein sequence ID" value="CQR25046.1"/>
    <property type="molecule type" value="Genomic_DNA"/>
</dbReference>
<dbReference type="InterPro" id="IPR036259">
    <property type="entry name" value="MFS_trans_sf"/>
</dbReference>
<evidence type="ECO:0000256" key="2">
    <source>
        <dbReference type="ARBA" id="ARBA00008335"/>
    </source>
</evidence>
<evidence type="ECO:0000313" key="10">
    <source>
        <dbReference type="Proteomes" id="UP000198604"/>
    </source>
</evidence>
<proteinExistence type="inferred from homology"/>
<dbReference type="PANTHER" id="PTHR23514:SF3">
    <property type="entry name" value="BYPASS OF STOP CODON PROTEIN 6"/>
    <property type="match status" value="1"/>
</dbReference>
<comment type="subcellular location">
    <subcellularLocation>
        <location evidence="1">Cell membrane</location>
        <topology evidence="1">Multi-pass membrane protein</topology>
    </subcellularLocation>
</comment>
<feature type="transmembrane region" description="Helical" evidence="7">
    <location>
        <begin position="89"/>
        <end position="108"/>
    </location>
</feature>
<dbReference type="GO" id="GO:0005886">
    <property type="term" value="C:plasma membrane"/>
    <property type="evidence" value="ECO:0007669"/>
    <property type="project" value="UniProtKB-SubCell"/>
</dbReference>
<dbReference type="PROSITE" id="PS00216">
    <property type="entry name" value="SUGAR_TRANSPORT_1"/>
    <property type="match status" value="1"/>
</dbReference>
<evidence type="ECO:0000313" key="9">
    <source>
        <dbReference type="EMBL" id="CQR25046.1"/>
    </source>
</evidence>
<dbReference type="Gene3D" id="1.20.1250.20">
    <property type="entry name" value="MFS general substrate transporter like domains"/>
    <property type="match status" value="2"/>
</dbReference>
<feature type="transmembrane region" description="Helical" evidence="7">
    <location>
        <begin position="149"/>
        <end position="172"/>
    </location>
</feature>
<keyword evidence="4 7" id="KW-0812">Transmembrane</keyword>
<organism evidence="9 10">
    <name type="scientific">Streptococcus varani</name>
    <dbReference type="NCBI Taxonomy" id="1608583"/>
    <lineage>
        <taxon>Bacteria</taxon>
        <taxon>Bacillati</taxon>
        <taxon>Bacillota</taxon>
        <taxon>Bacilli</taxon>
        <taxon>Lactobacillales</taxon>
        <taxon>Streptococcaceae</taxon>
        <taxon>Streptococcus</taxon>
    </lineage>
</organism>
<dbReference type="PROSITE" id="PS50850">
    <property type="entry name" value="MFS"/>
    <property type="match status" value="1"/>
</dbReference>
<feature type="transmembrane region" description="Helical" evidence="7">
    <location>
        <begin position="282"/>
        <end position="304"/>
    </location>
</feature>
<dbReference type="InterPro" id="IPR020846">
    <property type="entry name" value="MFS_dom"/>
</dbReference>
<dbReference type="RefSeq" id="WP_093650638.1">
    <property type="nucleotide sequence ID" value="NZ_CTEN01000003.1"/>
</dbReference>
<feature type="transmembrane region" description="Helical" evidence="7">
    <location>
        <begin position="53"/>
        <end position="77"/>
    </location>
</feature>
<dbReference type="Proteomes" id="UP000198604">
    <property type="component" value="Unassembled WGS sequence"/>
</dbReference>
<sequence>MFKNNKYNFTAILLWMAYFCHGMQAIIISQNSQFFATKWGLIDAADLSDAKKLAAATAAVLGAVAWTGIGKISFLTFSGPLSDKIGRKPVAVAGLAGYVVMFAGFLFANNIMMANILAFVGGAMTSLFDGSMNPALFEMYPENKSTASVLGKTFISVSSILYPLFVAFLATNSMSAEIGIWLPFILSILVFLGSVFAPFPDLDLQKSEGLKPAQAIKELANRQAPPVAADSASSNSSSRAKFIIDGTVLSLFALSIYSNFYLFQQASKIYAQNVLAMDSTAAAAVTSWYQFGGLVATIFFSFLMARGIRDISILVISPIFAGLAGLAVFFFPSPTVLTFAGIVVGFCSAGGLLQMGNGVLNQFFTSNKGFNTTVYYFVMALGSYIVPQAASSMIASGKAEMIMIFVAVTGILSAVIMAFVGKRYSHIFGVSIFSNSKSAK</sequence>
<keyword evidence="10" id="KW-1185">Reference proteome</keyword>
<protein>
    <submittedName>
        <fullName evidence="9">Major facilitator superfamily protein</fullName>
    </submittedName>
</protein>
<dbReference type="Pfam" id="PF07690">
    <property type="entry name" value="MFS_1"/>
    <property type="match status" value="1"/>
</dbReference>
<feature type="domain" description="Major facilitator superfamily (MFS) profile" evidence="8">
    <location>
        <begin position="10"/>
        <end position="425"/>
    </location>
</feature>
<feature type="transmembrane region" description="Helical" evidence="7">
    <location>
        <begin position="336"/>
        <end position="353"/>
    </location>
</feature>
<gene>
    <name evidence="9" type="ORF">BN1356_01389</name>
</gene>
<feature type="transmembrane region" description="Helical" evidence="7">
    <location>
        <begin position="401"/>
        <end position="420"/>
    </location>
</feature>
<feature type="transmembrane region" description="Helical" evidence="7">
    <location>
        <begin position="311"/>
        <end position="330"/>
    </location>
</feature>
<name>A0A0E4H839_9STRE</name>
<keyword evidence="6 7" id="KW-0472">Membrane</keyword>
<evidence type="ECO:0000256" key="3">
    <source>
        <dbReference type="ARBA" id="ARBA00022448"/>
    </source>
</evidence>
<dbReference type="PANTHER" id="PTHR23514">
    <property type="entry name" value="BYPASS OF STOP CODON PROTEIN 6"/>
    <property type="match status" value="1"/>
</dbReference>
<reference evidence="10" key="1">
    <citation type="submission" date="2015-03" db="EMBL/GenBank/DDBJ databases">
        <authorList>
            <person name="Urmite Genomes"/>
        </authorList>
    </citation>
    <scope>NUCLEOTIDE SEQUENCE [LARGE SCALE GENOMIC DNA]</scope>
    <source>
        <strain evidence="10">FF10</strain>
    </source>
</reference>
<dbReference type="InterPro" id="IPR011701">
    <property type="entry name" value="MFS"/>
</dbReference>
<keyword evidence="3" id="KW-0813">Transport</keyword>
<evidence type="ECO:0000256" key="1">
    <source>
        <dbReference type="ARBA" id="ARBA00004651"/>
    </source>
</evidence>
<dbReference type="SUPFAM" id="SSF103473">
    <property type="entry name" value="MFS general substrate transporter"/>
    <property type="match status" value="1"/>
</dbReference>
<evidence type="ECO:0000256" key="7">
    <source>
        <dbReference type="SAM" id="Phobius"/>
    </source>
</evidence>
<evidence type="ECO:0000259" key="8">
    <source>
        <dbReference type="PROSITE" id="PS50850"/>
    </source>
</evidence>
<evidence type="ECO:0000256" key="4">
    <source>
        <dbReference type="ARBA" id="ARBA00022692"/>
    </source>
</evidence>
<accession>A0A0E4H839</accession>
<keyword evidence="5 7" id="KW-1133">Transmembrane helix</keyword>
<evidence type="ECO:0000256" key="6">
    <source>
        <dbReference type="ARBA" id="ARBA00023136"/>
    </source>
</evidence>
<dbReference type="GO" id="GO:0022857">
    <property type="term" value="F:transmembrane transporter activity"/>
    <property type="evidence" value="ECO:0007669"/>
    <property type="project" value="InterPro"/>
</dbReference>
<dbReference type="InterPro" id="IPR005829">
    <property type="entry name" value="Sugar_transporter_CS"/>
</dbReference>